<feature type="domain" description="MOFRL-associated" evidence="2">
    <location>
        <begin position="14"/>
        <end position="262"/>
    </location>
</feature>
<evidence type="ECO:0000259" key="1">
    <source>
        <dbReference type="Pfam" id="PF05161"/>
    </source>
</evidence>
<dbReference type="SUPFAM" id="SSF82544">
    <property type="entry name" value="GckA/TtuD-like"/>
    <property type="match status" value="1"/>
</dbReference>
<dbReference type="PANTHER" id="PTHR12227:SF0">
    <property type="entry name" value="GLYCERATE KINASE"/>
    <property type="match status" value="1"/>
</dbReference>
<reference evidence="3" key="1">
    <citation type="journal article" date="2015" name="Nature">
        <title>Complex archaea that bridge the gap between prokaryotes and eukaryotes.</title>
        <authorList>
            <person name="Spang A."/>
            <person name="Saw J.H."/>
            <person name="Jorgensen S.L."/>
            <person name="Zaremba-Niedzwiedzka K."/>
            <person name="Martijn J."/>
            <person name="Lind A.E."/>
            <person name="van Eijk R."/>
            <person name="Schleper C."/>
            <person name="Guy L."/>
            <person name="Ettema T.J."/>
        </authorList>
    </citation>
    <scope>NUCLEOTIDE SEQUENCE</scope>
</reference>
<sequence length="462" mass="49815">MKNSIDSAVEIKQLTQIFQAAVERVDPGKMIRKFVEVRSDMLEISTEDMKLSINLKDFDRIFVVGAGKATSKMAKAVEELLHEKISDGIISVKYGHTQSLDIIRTVESGHPVPDDNSVKAAGEIIKIADKCDENTLVINLISGGGSALLVSPLSYEAHGKKVELSLSDIQKTTEALLGCGAPIEEMNCVRKHISRIKGGRLARLLYPATQVNLVLSDVIGDKLDTIASGLSAPDETTYEDALRIIEKYGVGEKIPVEVVRAIEHGVNGLIDETPGKEDRAFKKVFNILIGTNYTALLAASGKARGYGYGTSIISSHVTGEAREAAKVLYGIAQDIKKHDVPIKKPACVITGGETTVTLRGKGKGGRNQELALSVLSEMHKDPAHAHGIYFLSASTDGNDGPTDAAGAFASVEILTRSTNQKLNIDQFLKNNDSYNLFEKTGSLLKTGPTNTNVCDLQIFLIK</sequence>
<dbReference type="Pfam" id="PF05161">
    <property type="entry name" value="MOFRL"/>
    <property type="match status" value="1"/>
</dbReference>
<protein>
    <recommendedName>
        <fullName evidence="4">Glycerate kinase</fullName>
    </recommendedName>
</protein>
<dbReference type="Pfam" id="PF13660">
    <property type="entry name" value="DUF4147"/>
    <property type="match status" value="1"/>
</dbReference>
<dbReference type="GO" id="GO:0005737">
    <property type="term" value="C:cytoplasm"/>
    <property type="evidence" value="ECO:0007669"/>
    <property type="project" value="TreeGrafter"/>
</dbReference>
<dbReference type="Gene3D" id="3.40.50.10180">
    <property type="entry name" value="Glycerate kinase, MOFRL-like N-terminal domain"/>
    <property type="match status" value="1"/>
</dbReference>
<dbReference type="FunFam" id="3.40.1480.10:FF:000002">
    <property type="entry name" value="Glycerate kinase"/>
    <property type="match status" value="1"/>
</dbReference>
<dbReference type="AlphaFoldDB" id="A0A0F9GLG7"/>
<dbReference type="InterPro" id="IPR025286">
    <property type="entry name" value="MOFRL_assoc_dom"/>
</dbReference>
<dbReference type="InterPro" id="IPR037035">
    <property type="entry name" value="GK-like_C_sf"/>
</dbReference>
<feature type="domain" description="MOFRL" evidence="1">
    <location>
        <begin position="346"/>
        <end position="455"/>
    </location>
</feature>
<dbReference type="InterPro" id="IPR038614">
    <property type="entry name" value="GK_N_sf"/>
</dbReference>
<dbReference type="Gene3D" id="3.40.1480.10">
    <property type="entry name" value="MOFRL domain"/>
    <property type="match status" value="1"/>
</dbReference>
<proteinExistence type="predicted"/>
<dbReference type="PANTHER" id="PTHR12227">
    <property type="entry name" value="GLYCERATE KINASE"/>
    <property type="match status" value="1"/>
</dbReference>
<accession>A0A0F9GLG7</accession>
<dbReference type="EMBL" id="LAZR01019764">
    <property type="protein sequence ID" value="KKL91326.1"/>
    <property type="molecule type" value="Genomic_DNA"/>
</dbReference>
<gene>
    <name evidence="3" type="ORF">LCGC14_1895810</name>
</gene>
<dbReference type="InterPro" id="IPR007835">
    <property type="entry name" value="MOFRL"/>
</dbReference>
<comment type="caution">
    <text evidence="3">The sequence shown here is derived from an EMBL/GenBank/DDBJ whole genome shotgun (WGS) entry which is preliminary data.</text>
</comment>
<evidence type="ECO:0000259" key="2">
    <source>
        <dbReference type="Pfam" id="PF13660"/>
    </source>
</evidence>
<evidence type="ECO:0008006" key="4">
    <source>
        <dbReference type="Google" id="ProtNLM"/>
    </source>
</evidence>
<evidence type="ECO:0000313" key="3">
    <source>
        <dbReference type="EMBL" id="KKL91326.1"/>
    </source>
</evidence>
<dbReference type="InterPro" id="IPR039760">
    <property type="entry name" value="MOFRL_protein"/>
</dbReference>
<dbReference type="GO" id="GO:0008887">
    <property type="term" value="F:glycerate kinase activity"/>
    <property type="evidence" value="ECO:0007669"/>
    <property type="project" value="InterPro"/>
</dbReference>
<organism evidence="3">
    <name type="scientific">marine sediment metagenome</name>
    <dbReference type="NCBI Taxonomy" id="412755"/>
    <lineage>
        <taxon>unclassified sequences</taxon>
        <taxon>metagenomes</taxon>
        <taxon>ecological metagenomes</taxon>
    </lineage>
</organism>
<name>A0A0F9GLG7_9ZZZZ</name>